<dbReference type="RefSeq" id="WP_013060094.1">
    <property type="nucleotide sequence ID" value="NC_014023.1"/>
</dbReference>
<dbReference type="PANTHER" id="PTHR43434">
    <property type="entry name" value="PHOSPHOGLYCOLATE PHOSPHATASE"/>
    <property type="match status" value="1"/>
</dbReference>
<dbReference type="EMBL" id="CP001990">
    <property type="protein sequence ID" value="ADE72707.1"/>
    <property type="molecule type" value="Genomic_DNA"/>
</dbReference>
<dbReference type="SUPFAM" id="SSF56784">
    <property type="entry name" value="HAD-like"/>
    <property type="match status" value="1"/>
</dbReference>
<accession>D5E4I2</accession>
<dbReference type="KEGG" id="bmq:BMQ_pBM70167"/>
<dbReference type="Gene3D" id="1.10.150.240">
    <property type="entry name" value="Putative phosphatase, domain 2"/>
    <property type="match status" value="1"/>
</dbReference>
<dbReference type="PANTHER" id="PTHR43434:SF1">
    <property type="entry name" value="PHOSPHOGLYCOLATE PHOSPHATASE"/>
    <property type="match status" value="1"/>
</dbReference>
<dbReference type="InterPro" id="IPR041492">
    <property type="entry name" value="HAD_2"/>
</dbReference>
<evidence type="ECO:0000256" key="2">
    <source>
        <dbReference type="ARBA" id="ARBA00022842"/>
    </source>
</evidence>
<dbReference type="GO" id="GO:0008967">
    <property type="term" value="F:phosphoglycolate phosphatase activity"/>
    <property type="evidence" value="ECO:0007669"/>
    <property type="project" value="TreeGrafter"/>
</dbReference>
<dbReference type="InterPro" id="IPR023214">
    <property type="entry name" value="HAD_sf"/>
</dbReference>
<keyword evidence="2" id="KW-0460">Magnesium</keyword>
<evidence type="ECO:0000313" key="4">
    <source>
        <dbReference type="Proteomes" id="UP000000935"/>
    </source>
</evidence>
<dbReference type="SFLD" id="SFLDS00003">
    <property type="entry name" value="Haloacid_Dehalogenase"/>
    <property type="match status" value="1"/>
</dbReference>
<keyword evidence="1 3" id="KW-0378">Hydrolase</keyword>
<dbReference type="Proteomes" id="UP000000935">
    <property type="component" value="Plasmid pBM700"/>
</dbReference>
<gene>
    <name evidence="3" type="ordered locus">BMQ_pBM70167</name>
</gene>
<sequence>MGKAIIFDMDGTLFQTEKILEISLHSTFNDLRNKNLWKEETPIEKYRNIMGVPLPVVWETLLPNHAQNIREHANHIFHIQLIKSIKNGKGALYPNIEETFEKLSQYFQLYIASNGQKEYLREIVEYYGLNRWVQQTYSIEEIQSGNKSDLVARIRANHQITEGIVVGDRLSDIKAGKDNNFFTVGCRFDFSQENELKQADIIISDLSELLNCFQLI</sequence>
<organism evidence="3 4">
    <name type="scientific">Priestia megaterium (strain ATCC 12872 / QMB1551)</name>
    <name type="common">Bacillus megaterium</name>
    <dbReference type="NCBI Taxonomy" id="545693"/>
    <lineage>
        <taxon>Bacteria</taxon>
        <taxon>Bacillati</taxon>
        <taxon>Bacillota</taxon>
        <taxon>Bacilli</taxon>
        <taxon>Bacillales</taxon>
        <taxon>Bacillaceae</taxon>
        <taxon>Priestia</taxon>
    </lineage>
</organism>
<protein>
    <submittedName>
        <fullName evidence="3">Hydrolase, haloacid dehalogenase-like family</fullName>
    </submittedName>
</protein>
<dbReference type="InterPro" id="IPR023198">
    <property type="entry name" value="PGP-like_dom2"/>
</dbReference>
<dbReference type="SFLD" id="SFLDG01129">
    <property type="entry name" value="C1.5:_HAD__Beta-PGM__Phosphata"/>
    <property type="match status" value="1"/>
</dbReference>
<dbReference type="InterPro" id="IPR050155">
    <property type="entry name" value="HAD-like_hydrolase_sf"/>
</dbReference>
<dbReference type="GO" id="GO:0005829">
    <property type="term" value="C:cytosol"/>
    <property type="evidence" value="ECO:0007669"/>
    <property type="project" value="TreeGrafter"/>
</dbReference>
<reference evidence="3 4" key="1">
    <citation type="journal article" date="2011" name="J. Bacteriol.">
        <title>Genome sequences of the biotechnologically important Bacillus megaterium strains QM B1551 and DSM319.</title>
        <authorList>
            <person name="Eppinger M."/>
            <person name="Bunk B."/>
            <person name="Johns M.A."/>
            <person name="Edirisinghe J.N."/>
            <person name="Kutumbaka K.K."/>
            <person name="Koenig S.S."/>
            <person name="Huot Creasy H."/>
            <person name="Rosovitz M.J."/>
            <person name="Riley D.R."/>
            <person name="Daugherty S."/>
            <person name="Martin M."/>
            <person name="Elbourne L.D."/>
            <person name="Paulsen I."/>
            <person name="Biedendieck R."/>
            <person name="Braun C."/>
            <person name="Grayburn S."/>
            <person name="Dhingra S."/>
            <person name="Lukyanchuk V."/>
            <person name="Ball B."/>
            <person name="Ul-Qamar R."/>
            <person name="Seibel J."/>
            <person name="Bremer E."/>
            <person name="Jahn D."/>
            <person name="Ravel J."/>
            <person name="Vary P.S."/>
        </authorList>
    </citation>
    <scope>NUCLEOTIDE SEQUENCE [LARGE SCALE GENOMIC DNA]</scope>
    <source>
        <strain evidence="4">ATCC 12872 / QMB1551</strain>
        <plasmid evidence="3">pBM700</plasmid>
    </source>
</reference>
<geneLocation type="plasmid" evidence="3 4">
    <name>pBM700</name>
</geneLocation>
<keyword evidence="4" id="KW-1185">Reference proteome</keyword>
<dbReference type="Gene3D" id="3.40.50.1000">
    <property type="entry name" value="HAD superfamily/HAD-like"/>
    <property type="match status" value="1"/>
</dbReference>
<dbReference type="GO" id="GO:0006281">
    <property type="term" value="P:DNA repair"/>
    <property type="evidence" value="ECO:0007669"/>
    <property type="project" value="TreeGrafter"/>
</dbReference>
<name>D5E4I2_PRIM1</name>
<evidence type="ECO:0000256" key="1">
    <source>
        <dbReference type="ARBA" id="ARBA00022801"/>
    </source>
</evidence>
<evidence type="ECO:0000313" key="3">
    <source>
        <dbReference type="EMBL" id="ADE72707.1"/>
    </source>
</evidence>
<dbReference type="AlphaFoldDB" id="D5E4I2"/>
<dbReference type="Pfam" id="PF13419">
    <property type="entry name" value="HAD_2"/>
    <property type="match status" value="1"/>
</dbReference>
<keyword evidence="3" id="KW-0614">Plasmid</keyword>
<dbReference type="InterPro" id="IPR036412">
    <property type="entry name" value="HAD-like_sf"/>
</dbReference>
<dbReference type="HOGENOM" id="CLU_045011_19_4_9"/>
<proteinExistence type="predicted"/>